<feature type="compositionally biased region" description="Polar residues" evidence="1">
    <location>
        <begin position="8"/>
        <end position="18"/>
    </location>
</feature>
<feature type="region of interest" description="Disordered" evidence="1">
    <location>
        <begin position="1"/>
        <end position="31"/>
    </location>
</feature>
<keyword evidence="3" id="KW-1185">Reference proteome</keyword>
<sequence>MAEIRTQRPPNHQTSQPPTGCYGNLGMRRHPEKHLGCVSPRRRATGERLCLFPLSYSNLRLPTPPEGSSDALGHTSQ</sequence>
<protein>
    <submittedName>
        <fullName evidence="2">Uncharacterized protein</fullName>
    </submittedName>
</protein>
<gene>
    <name evidence="2" type="ORF">PBY51_015741</name>
</gene>
<evidence type="ECO:0000313" key="3">
    <source>
        <dbReference type="Proteomes" id="UP001346869"/>
    </source>
</evidence>
<organism evidence="2 3">
    <name type="scientific">Eleginops maclovinus</name>
    <name type="common">Patagonian blennie</name>
    <name type="synonym">Eleginus maclovinus</name>
    <dbReference type="NCBI Taxonomy" id="56733"/>
    <lineage>
        <taxon>Eukaryota</taxon>
        <taxon>Metazoa</taxon>
        <taxon>Chordata</taxon>
        <taxon>Craniata</taxon>
        <taxon>Vertebrata</taxon>
        <taxon>Euteleostomi</taxon>
        <taxon>Actinopterygii</taxon>
        <taxon>Neopterygii</taxon>
        <taxon>Teleostei</taxon>
        <taxon>Neoteleostei</taxon>
        <taxon>Acanthomorphata</taxon>
        <taxon>Eupercaria</taxon>
        <taxon>Perciformes</taxon>
        <taxon>Notothenioidei</taxon>
        <taxon>Eleginopidae</taxon>
        <taxon>Eleginops</taxon>
    </lineage>
</organism>
<evidence type="ECO:0000313" key="2">
    <source>
        <dbReference type="EMBL" id="KAK5864504.1"/>
    </source>
</evidence>
<dbReference type="Proteomes" id="UP001346869">
    <property type="component" value="Unassembled WGS sequence"/>
</dbReference>
<dbReference type="EMBL" id="JAUZQC010000010">
    <property type="protein sequence ID" value="KAK5864504.1"/>
    <property type="molecule type" value="Genomic_DNA"/>
</dbReference>
<dbReference type="AlphaFoldDB" id="A0AAN7XPH6"/>
<reference evidence="2 3" key="2">
    <citation type="journal article" date="2023" name="Mol. Biol. Evol.">
        <title>Genomics of Secondarily Temperate Adaptation in the Only Non-Antarctic Icefish.</title>
        <authorList>
            <person name="Rivera-Colon A.G."/>
            <person name="Rayamajhi N."/>
            <person name="Minhas B.F."/>
            <person name="Madrigal G."/>
            <person name="Bilyk K.T."/>
            <person name="Yoon V."/>
            <person name="Hune M."/>
            <person name="Gregory S."/>
            <person name="Cheng C.H.C."/>
            <person name="Catchen J.M."/>
        </authorList>
    </citation>
    <scope>NUCLEOTIDE SEQUENCE [LARGE SCALE GENOMIC DNA]</scope>
    <source>
        <strain evidence="2">JMC-PN-2008</strain>
    </source>
</reference>
<reference evidence="2 3" key="1">
    <citation type="journal article" date="2023" name="Genes (Basel)">
        <title>Chromosome-Level Genome Assembly and Circadian Gene Repertoire of the Patagonia Blennie Eleginops maclovinus-The Closest Ancestral Proxy of Antarctic Cryonotothenioids.</title>
        <authorList>
            <person name="Cheng C.C."/>
            <person name="Rivera-Colon A.G."/>
            <person name="Minhas B.F."/>
            <person name="Wilson L."/>
            <person name="Rayamajhi N."/>
            <person name="Vargas-Chacoff L."/>
            <person name="Catchen J.M."/>
        </authorList>
    </citation>
    <scope>NUCLEOTIDE SEQUENCE [LARGE SCALE GENOMIC DNA]</scope>
    <source>
        <strain evidence="2">JMC-PN-2008</strain>
    </source>
</reference>
<evidence type="ECO:0000256" key="1">
    <source>
        <dbReference type="SAM" id="MobiDB-lite"/>
    </source>
</evidence>
<comment type="caution">
    <text evidence="2">The sequence shown here is derived from an EMBL/GenBank/DDBJ whole genome shotgun (WGS) entry which is preliminary data.</text>
</comment>
<accession>A0AAN7XPH6</accession>
<feature type="region of interest" description="Disordered" evidence="1">
    <location>
        <begin position="57"/>
        <end position="77"/>
    </location>
</feature>
<name>A0AAN7XPH6_ELEMC</name>
<proteinExistence type="predicted"/>